<dbReference type="EMBL" id="VCMV01000033">
    <property type="protein sequence ID" value="KAB0265544.1"/>
    <property type="molecule type" value="Genomic_DNA"/>
</dbReference>
<evidence type="ECO:0000313" key="2">
    <source>
        <dbReference type="EMBL" id="KAB0265544.1"/>
    </source>
</evidence>
<name>A0A5N3P741_9HYPH</name>
<dbReference type="RefSeq" id="WP_150947010.1">
    <property type="nucleotide sequence ID" value="NZ_VCMV01000033.1"/>
</dbReference>
<comment type="caution">
    <text evidence="2">The sequence shown here is derived from an EMBL/GenBank/DDBJ whole genome shotgun (WGS) entry which is preliminary data.</text>
</comment>
<reference evidence="2 3" key="1">
    <citation type="journal article" date="2019" name="Microorganisms">
        <title>Genome Insights into the Novel Species Microvirga brassicacearum, a Rapeseed Endophyte with Biotechnological Potential.</title>
        <authorList>
            <person name="Jimenez-Gomez A."/>
            <person name="Saati-Santamaria Z."/>
            <person name="Igual J.M."/>
            <person name="Rivas R."/>
            <person name="Mateos P.F."/>
            <person name="Garcia-Fraile P."/>
        </authorList>
    </citation>
    <scope>NUCLEOTIDE SEQUENCE [LARGE SCALE GENOMIC DNA]</scope>
    <source>
        <strain evidence="2 3">CDVBN77</strain>
    </source>
</reference>
<sequence>MTTVREIRTKGYEVKILERSIPATMFTHSEPFCLLWNSGSVAASDELNGCHQFIFGGMKLGEDEEMLFDILHDNEATEKGSEVPARRVWNGRWFIEAVASAEVKPHETTDTPSEEVPSAETSA</sequence>
<gene>
    <name evidence="2" type="ORF">FEZ63_17890</name>
</gene>
<proteinExistence type="predicted"/>
<feature type="region of interest" description="Disordered" evidence="1">
    <location>
        <begin position="101"/>
        <end position="123"/>
    </location>
</feature>
<keyword evidence="3" id="KW-1185">Reference proteome</keyword>
<accession>A0A5N3P741</accession>
<dbReference type="Proteomes" id="UP000325684">
    <property type="component" value="Unassembled WGS sequence"/>
</dbReference>
<organism evidence="2 3">
    <name type="scientific">Microvirga brassicacearum</name>
    <dbReference type="NCBI Taxonomy" id="2580413"/>
    <lineage>
        <taxon>Bacteria</taxon>
        <taxon>Pseudomonadati</taxon>
        <taxon>Pseudomonadota</taxon>
        <taxon>Alphaproteobacteria</taxon>
        <taxon>Hyphomicrobiales</taxon>
        <taxon>Methylobacteriaceae</taxon>
        <taxon>Microvirga</taxon>
    </lineage>
</organism>
<evidence type="ECO:0000256" key="1">
    <source>
        <dbReference type="SAM" id="MobiDB-lite"/>
    </source>
</evidence>
<evidence type="ECO:0000313" key="3">
    <source>
        <dbReference type="Proteomes" id="UP000325684"/>
    </source>
</evidence>
<protein>
    <submittedName>
        <fullName evidence="2">Uncharacterized protein</fullName>
    </submittedName>
</protein>
<dbReference type="AlphaFoldDB" id="A0A5N3P741"/>